<evidence type="ECO:0000256" key="4">
    <source>
        <dbReference type="PIRNR" id="PIRNR002756"/>
    </source>
</evidence>
<dbReference type="InterPro" id="IPR024370">
    <property type="entry name" value="PBP_domain"/>
</dbReference>
<reference evidence="8 9" key="1">
    <citation type="submission" date="2016-12" db="EMBL/GenBank/DDBJ databases">
        <title>The draft genome sequence of Actinophytocola xinjiangensis.</title>
        <authorList>
            <person name="Wang W."/>
            <person name="Yuan L."/>
        </authorList>
    </citation>
    <scope>NUCLEOTIDE SEQUENCE [LARGE SCALE GENOMIC DNA]</scope>
    <source>
        <strain evidence="8 9">CGMCC 4.4663</strain>
    </source>
</reference>
<feature type="signal peptide" evidence="6">
    <location>
        <begin position="1"/>
        <end position="24"/>
    </location>
</feature>
<name>A0A7Z0WP44_9PSEU</name>
<feature type="domain" description="PBP" evidence="7">
    <location>
        <begin position="41"/>
        <end position="338"/>
    </location>
</feature>
<dbReference type="Pfam" id="PF12849">
    <property type="entry name" value="PBP_like_2"/>
    <property type="match status" value="1"/>
</dbReference>
<dbReference type="NCBIfam" id="TIGR00975">
    <property type="entry name" value="3a0107s03"/>
    <property type="match status" value="1"/>
</dbReference>
<evidence type="ECO:0000256" key="1">
    <source>
        <dbReference type="ARBA" id="ARBA00008725"/>
    </source>
</evidence>
<comment type="similarity">
    <text evidence="1 4">Belongs to the PstS family.</text>
</comment>
<sequence length="371" mass="37518">MKPIRYGRLAAIVTAGALALSACGNDPVSAGSNDGGNGGASQEQAAVAGEIAGAGASSQEAAMQAWIAGFQSANPDATITYEASGSGAGRTQFGEGAVAFAGSDAVMDDEEQATANERCGGEAIHLPLYISPIAVIYNLDGVEDLQLSPATLAGIFNGKITTWNAPEIAADNPDASLPSGPIRPVNRSDESGTTENFTEYLAAAAGAAWPHEPSGDWPIQGTQSAQGTSGVVQTVEGGQGTIGYADASKAGDLGVAKIKVGENYVEYSAAAAAKVVDESARVEGRPEHDLAIELQRDTTAEGTYPIVLVSYTIVCLNYDDAAQGDVVKAFVGYLASAEGQAQAEQAAGSAPISDALRSEVESALDAISVGS</sequence>
<keyword evidence="6" id="KW-0732">Signal</keyword>
<dbReference type="RefSeq" id="WP_075134514.1">
    <property type="nucleotide sequence ID" value="NZ_MSIF01000009.1"/>
</dbReference>
<comment type="caution">
    <text evidence="8">The sequence shown here is derived from an EMBL/GenBank/DDBJ whole genome shotgun (WGS) entry which is preliminary data.</text>
</comment>
<accession>A0A7Z0WP44</accession>
<dbReference type="Proteomes" id="UP000185696">
    <property type="component" value="Unassembled WGS sequence"/>
</dbReference>
<evidence type="ECO:0000313" key="9">
    <source>
        <dbReference type="Proteomes" id="UP000185696"/>
    </source>
</evidence>
<keyword evidence="2 4" id="KW-0813">Transport</keyword>
<dbReference type="PROSITE" id="PS51257">
    <property type="entry name" value="PROKAR_LIPOPROTEIN"/>
    <property type="match status" value="1"/>
</dbReference>
<evidence type="ECO:0000256" key="3">
    <source>
        <dbReference type="ARBA" id="ARBA00022592"/>
    </source>
</evidence>
<keyword evidence="3 4" id="KW-0592">Phosphate transport</keyword>
<feature type="region of interest" description="Disordered" evidence="5">
    <location>
        <begin position="172"/>
        <end position="192"/>
    </location>
</feature>
<dbReference type="InterPro" id="IPR050962">
    <property type="entry name" value="Phosphate-bind_PstS"/>
</dbReference>
<keyword evidence="9" id="KW-1185">Reference proteome</keyword>
<dbReference type="GO" id="GO:0035435">
    <property type="term" value="P:phosphate ion transmembrane transport"/>
    <property type="evidence" value="ECO:0007669"/>
    <property type="project" value="InterPro"/>
</dbReference>
<dbReference type="Gene3D" id="3.40.190.10">
    <property type="entry name" value="Periplasmic binding protein-like II"/>
    <property type="match status" value="2"/>
</dbReference>
<dbReference type="EMBL" id="MSIF01000009">
    <property type="protein sequence ID" value="OLF09522.1"/>
    <property type="molecule type" value="Genomic_DNA"/>
</dbReference>
<dbReference type="SUPFAM" id="SSF53850">
    <property type="entry name" value="Periplasmic binding protein-like II"/>
    <property type="match status" value="1"/>
</dbReference>
<evidence type="ECO:0000256" key="5">
    <source>
        <dbReference type="SAM" id="MobiDB-lite"/>
    </source>
</evidence>
<dbReference type="PANTHER" id="PTHR42996:SF1">
    <property type="entry name" value="PHOSPHATE-BINDING PROTEIN PSTS"/>
    <property type="match status" value="1"/>
</dbReference>
<dbReference type="PIRSF" id="PIRSF002756">
    <property type="entry name" value="PstS"/>
    <property type="match status" value="1"/>
</dbReference>
<dbReference type="InterPro" id="IPR005673">
    <property type="entry name" value="ABC_phos-bd_PstS"/>
</dbReference>
<dbReference type="OrthoDB" id="9801510at2"/>
<protein>
    <recommendedName>
        <fullName evidence="4">Phosphate-binding protein</fullName>
    </recommendedName>
</protein>
<evidence type="ECO:0000256" key="6">
    <source>
        <dbReference type="SAM" id="SignalP"/>
    </source>
</evidence>
<dbReference type="AlphaFoldDB" id="A0A7Z0WP44"/>
<gene>
    <name evidence="8" type="ORF">BLA60_20450</name>
</gene>
<evidence type="ECO:0000256" key="2">
    <source>
        <dbReference type="ARBA" id="ARBA00022448"/>
    </source>
</evidence>
<evidence type="ECO:0000313" key="8">
    <source>
        <dbReference type="EMBL" id="OLF09522.1"/>
    </source>
</evidence>
<dbReference type="GO" id="GO:0043190">
    <property type="term" value="C:ATP-binding cassette (ABC) transporter complex"/>
    <property type="evidence" value="ECO:0007669"/>
    <property type="project" value="InterPro"/>
</dbReference>
<feature type="chain" id="PRO_5038669038" description="Phosphate-binding protein" evidence="6">
    <location>
        <begin position="25"/>
        <end position="371"/>
    </location>
</feature>
<proteinExistence type="inferred from homology"/>
<evidence type="ECO:0000259" key="7">
    <source>
        <dbReference type="Pfam" id="PF12849"/>
    </source>
</evidence>
<dbReference type="PANTHER" id="PTHR42996">
    <property type="entry name" value="PHOSPHATE-BINDING PROTEIN PSTS"/>
    <property type="match status" value="1"/>
</dbReference>
<organism evidence="8 9">
    <name type="scientific">Actinophytocola xinjiangensis</name>
    <dbReference type="NCBI Taxonomy" id="485602"/>
    <lineage>
        <taxon>Bacteria</taxon>
        <taxon>Bacillati</taxon>
        <taxon>Actinomycetota</taxon>
        <taxon>Actinomycetes</taxon>
        <taxon>Pseudonocardiales</taxon>
        <taxon>Pseudonocardiaceae</taxon>
    </lineage>
</organism>
<dbReference type="CDD" id="cd13565">
    <property type="entry name" value="PBP2_PstS"/>
    <property type="match status" value="1"/>
</dbReference>
<dbReference type="GO" id="GO:0042301">
    <property type="term" value="F:phosphate ion binding"/>
    <property type="evidence" value="ECO:0007669"/>
    <property type="project" value="InterPro"/>
</dbReference>